<dbReference type="InterPro" id="IPR011333">
    <property type="entry name" value="SKP1/BTB/POZ_sf"/>
</dbReference>
<protein>
    <recommendedName>
        <fullName evidence="1">BTB domain-containing protein</fullName>
    </recommendedName>
</protein>
<sequence length="240" mass="27223">MSVRSSLTGPFAEITVGTGDAAVVFNLPKVLLCNSSTYFKAALNNGFSETATQSISLDDESPEVFRTYAAWLFEHEICQNVEQLACFESHMFQVYIFADKRGIIGLPNDVVTKLSSFWCDQNISMGVTTEYLPQLSSSCTLYQMTLDSMILELRASDKDNDDGFWQNFVDHPKVVLVDLFKKENMFPASFQGFYGCFKSICHYHVHDDKTEEDACIEEVEAGRNVFSHYDGPSKQIDWEW</sequence>
<dbReference type="PROSITE" id="PS50097">
    <property type="entry name" value="BTB"/>
    <property type="match status" value="1"/>
</dbReference>
<feature type="domain" description="BTB" evidence="1">
    <location>
        <begin position="12"/>
        <end position="77"/>
    </location>
</feature>
<dbReference type="RefSeq" id="XP_029760610.1">
    <property type="nucleotide sequence ID" value="XM_029907783.1"/>
</dbReference>
<dbReference type="OrthoDB" id="194443at2759"/>
<evidence type="ECO:0000313" key="2">
    <source>
        <dbReference type="EMBL" id="KEQ84423.1"/>
    </source>
</evidence>
<organism evidence="2 3">
    <name type="scientific">Aureobasidium pullulans EXF-150</name>
    <dbReference type="NCBI Taxonomy" id="1043002"/>
    <lineage>
        <taxon>Eukaryota</taxon>
        <taxon>Fungi</taxon>
        <taxon>Dikarya</taxon>
        <taxon>Ascomycota</taxon>
        <taxon>Pezizomycotina</taxon>
        <taxon>Dothideomycetes</taxon>
        <taxon>Dothideomycetidae</taxon>
        <taxon>Dothideales</taxon>
        <taxon>Saccotheciaceae</taxon>
        <taxon>Aureobasidium</taxon>
    </lineage>
</organism>
<dbReference type="SUPFAM" id="SSF54695">
    <property type="entry name" value="POZ domain"/>
    <property type="match status" value="1"/>
</dbReference>
<dbReference type="InterPro" id="IPR000210">
    <property type="entry name" value="BTB/POZ_dom"/>
</dbReference>
<evidence type="ECO:0000313" key="3">
    <source>
        <dbReference type="Proteomes" id="UP000030706"/>
    </source>
</evidence>
<gene>
    <name evidence="2" type="ORF">M438DRAFT_365329</name>
</gene>
<keyword evidence="3" id="KW-1185">Reference proteome</keyword>
<dbReference type="EMBL" id="KL584982">
    <property type="protein sequence ID" value="KEQ84423.1"/>
    <property type="molecule type" value="Genomic_DNA"/>
</dbReference>
<dbReference type="Pfam" id="PF00651">
    <property type="entry name" value="BTB"/>
    <property type="match status" value="1"/>
</dbReference>
<evidence type="ECO:0000259" key="1">
    <source>
        <dbReference type="PROSITE" id="PS50097"/>
    </source>
</evidence>
<reference evidence="2 3" key="1">
    <citation type="journal article" date="2014" name="BMC Genomics">
        <title>Genome sequencing of four Aureobasidium pullulans varieties: biotechnological potential, stress tolerance, and description of new species.</title>
        <authorList>
            <person name="Gostin Ar C."/>
            <person name="Ohm R.A."/>
            <person name="Kogej T."/>
            <person name="Sonjak S."/>
            <person name="Turk M."/>
            <person name="Zajc J."/>
            <person name="Zalar P."/>
            <person name="Grube M."/>
            <person name="Sun H."/>
            <person name="Han J."/>
            <person name="Sharma A."/>
            <person name="Chiniquy J."/>
            <person name="Ngan C.Y."/>
            <person name="Lipzen A."/>
            <person name="Barry K."/>
            <person name="Grigoriev I.V."/>
            <person name="Gunde-Cimerman N."/>
        </authorList>
    </citation>
    <scope>NUCLEOTIDE SEQUENCE [LARGE SCALE GENOMIC DNA]</scope>
    <source>
        <strain evidence="2 3">EXF-150</strain>
    </source>
</reference>
<dbReference type="HOGENOM" id="CLU_1151600_0_0_1"/>
<dbReference type="AlphaFoldDB" id="A0A074XG66"/>
<name>A0A074XG66_AURPU</name>
<dbReference type="PANTHER" id="PTHR47843">
    <property type="entry name" value="BTB DOMAIN-CONTAINING PROTEIN-RELATED"/>
    <property type="match status" value="1"/>
</dbReference>
<accession>A0A074XG66</accession>
<dbReference type="PANTHER" id="PTHR47843:SF3">
    <property type="entry name" value="BTB DOMAIN-CONTAINING PROTEIN"/>
    <property type="match status" value="1"/>
</dbReference>
<proteinExistence type="predicted"/>
<dbReference type="Gene3D" id="3.30.710.10">
    <property type="entry name" value="Potassium Channel Kv1.1, Chain A"/>
    <property type="match status" value="1"/>
</dbReference>
<dbReference type="GeneID" id="40750089"/>
<dbReference type="STRING" id="1043002.A0A074XG66"/>
<dbReference type="CDD" id="cd18186">
    <property type="entry name" value="BTB_POZ_ZBTB_KLHL-like"/>
    <property type="match status" value="1"/>
</dbReference>
<dbReference type="Proteomes" id="UP000030706">
    <property type="component" value="Unassembled WGS sequence"/>
</dbReference>